<dbReference type="Pfam" id="PF00081">
    <property type="entry name" value="Sod_Fe_N"/>
    <property type="match status" value="1"/>
</dbReference>
<evidence type="ECO:0000256" key="1">
    <source>
        <dbReference type="ARBA" id="ARBA00001965"/>
    </source>
</evidence>
<dbReference type="GO" id="GO:0005737">
    <property type="term" value="C:cytoplasm"/>
    <property type="evidence" value="ECO:0007669"/>
    <property type="project" value="UniProtKB-ARBA"/>
</dbReference>
<dbReference type="PROSITE" id="PS00088">
    <property type="entry name" value="SOD_MN"/>
    <property type="match status" value="1"/>
</dbReference>
<dbReference type="Pfam" id="PF02777">
    <property type="entry name" value="Sod_Fe_C"/>
    <property type="match status" value="1"/>
</dbReference>
<evidence type="ECO:0000256" key="3">
    <source>
        <dbReference type="ARBA" id="ARBA00022723"/>
    </source>
</evidence>
<dbReference type="GO" id="GO:0004784">
    <property type="term" value="F:superoxide dismutase activity"/>
    <property type="evidence" value="ECO:0007669"/>
    <property type="project" value="UniProtKB-EC"/>
</dbReference>
<keyword evidence="13" id="KW-1185">Reference proteome</keyword>
<dbReference type="Proteomes" id="UP000554286">
    <property type="component" value="Unassembled WGS sequence"/>
</dbReference>
<comment type="function">
    <text evidence="6">Destroys superoxide anion radicals which are normally produced within the cells and which are toxic to biological systems. Catalyzes the dismutation of superoxide anion radicals into O2 and H2O2 by successive reduction and oxidation of the transition metal ion at the active site.</text>
</comment>
<evidence type="ECO:0000256" key="9">
    <source>
        <dbReference type="RuleBase" id="RU000414"/>
    </source>
</evidence>
<feature type="binding site" evidence="8">
    <location>
        <position position="27"/>
    </location>
    <ligand>
        <name>Mn(2+)</name>
        <dbReference type="ChEBI" id="CHEBI:29035"/>
    </ligand>
</feature>
<evidence type="ECO:0000259" key="11">
    <source>
        <dbReference type="Pfam" id="PF02777"/>
    </source>
</evidence>
<dbReference type="Gene3D" id="3.55.40.20">
    <property type="entry name" value="Iron/manganese superoxide dismutase, C-terminal domain"/>
    <property type="match status" value="1"/>
</dbReference>
<comment type="function">
    <text evidence="9">Destroys radicals which are normally produced within the cells and which are toxic to biological systems.</text>
</comment>
<evidence type="ECO:0000256" key="8">
    <source>
        <dbReference type="PIRSR" id="PIRSR000349-1"/>
    </source>
</evidence>
<comment type="catalytic activity">
    <reaction evidence="7">
        <text>2 superoxide + 2 H(+) = H2O2 + O2</text>
        <dbReference type="Rhea" id="RHEA:20696"/>
        <dbReference type="ChEBI" id="CHEBI:15378"/>
        <dbReference type="ChEBI" id="CHEBI:15379"/>
        <dbReference type="ChEBI" id="CHEBI:16240"/>
        <dbReference type="ChEBI" id="CHEBI:18421"/>
        <dbReference type="EC" id="1.15.1.1"/>
    </reaction>
    <physiologicalReaction direction="left-to-right" evidence="7">
        <dbReference type="Rhea" id="RHEA:20697"/>
    </physiologicalReaction>
</comment>
<reference evidence="12 13" key="1">
    <citation type="submission" date="2020-08" db="EMBL/GenBank/DDBJ databases">
        <title>Genome sequencing of Purple Non-Sulfur Bacteria from various extreme environments.</title>
        <authorList>
            <person name="Mayer M."/>
        </authorList>
    </citation>
    <scope>NUCLEOTIDE SEQUENCE [LARGE SCALE GENOMIC DNA]</scope>
    <source>
        <strain evidence="12 13">JA131</strain>
    </source>
</reference>
<dbReference type="EC" id="1.15.1.1" evidence="9"/>
<dbReference type="FunFam" id="1.10.287.990:FF:000002">
    <property type="entry name" value="Superoxide dismutase"/>
    <property type="match status" value="1"/>
</dbReference>
<comment type="caution">
    <text evidence="12">The sequence shown here is derived from an EMBL/GenBank/DDBJ whole genome shotgun (WGS) entry which is preliminary data.</text>
</comment>
<dbReference type="EMBL" id="JACIGK010000018">
    <property type="protein sequence ID" value="MBB4266818.1"/>
    <property type="molecule type" value="Genomic_DNA"/>
</dbReference>
<dbReference type="SUPFAM" id="SSF54719">
    <property type="entry name" value="Fe,Mn superoxide dismutase (SOD), C-terminal domain"/>
    <property type="match status" value="1"/>
</dbReference>
<dbReference type="Gene3D" id="1.10.287.990">
    <property type="entry name" value="Fe,Mn superoxide dismutase (SOD) domain"/>
    <property type="match status" value="1"/>
</dbReference>
<dbReference type="PANTHER" id="PTHR42769:SF3">
    <property type="entry name" value="SUPEROXIDE DISMUTASE [FE] 2, CHLOROPLASTIC"/>
    <property type="match status" value="1"/>
</dbReference>
<evidence type="ECO:0000256" key="4">
    <source>
        <dbReference type="ARBA" id="ARBA00023002"/>
    </source>
</evidence>
<comment type="cofactor">
    <cofactor evidence="1">
        <name>Fe(3+)</name>
        <dbReference type="ChEBI" id="CHEBI:29034"/>
    </cofactor>
</comment>
<dbReference type="PRINTS" id="PR01703">
    <property type="entry name" value="MNSODISMTASE"/>
</dbReference>
<dbReference type="InterPro" id="IPR019832">
    <property type="entry name" value="Mn/Fe_SOD_C"/>
</dbReference>
<evidence type="ECO:0000256" key="6">
    <source>
        <dbReference type="ARBA" id="ARBA00024318"/>
    </source>
</evidence>
<feature type="binding site" evidence="8">
    <location>
        <position position="160"/>
    </location>
    <ligand>
        <name>Mn(2+)</name>
        <dbReference type="ChEBI" id="CHEBI:29035"/>
    </ligand>
</feature>
<dbReference type="InterPro" id="IPR019831">
    <property type="entry name" value="Mn/Fe_SOD_N"/>
</dbReference>
<dbReference type="AlphaFoldDB" id="A0A7W6RF68"/>
<evidence type="ECO:0000256" key="2">
    <source>
        <dbReference type="ARBA" id="ARBA00008714"/>
    </source>
</evidence>
<dbReference type="InterPro" id="IPR001189">
    <property type="entry name" value="Mn/Fe_SOD"/>
</dbReference>
<keyword evidence="5" id="KW-0408">Iron</keyword>
<protein>
    <recommendedName>
        <fullName evidence="9">Superoxide dismutase</fullName>
        <ecNumber evidence="9">1.15.1.1</ecNumber>
    </recommendedName>
</protein>
<dbReference type="PANTHER" id="PTHR42769">
    <property type="entry name" value="SUPEROXIDE DISMUTASE"/>
    <property type="match status" value="1"/>
</dbReference>
<dbReference type="InterPro" id="IPR019833">
    <property type="entry name" value="Mn/Fe_SOD_BS"/>
</dbReference>
<feature type="binding site" evidence="8">
    <location>
        <position position="164"/>
    </location>
    <ligand>
        <name>Mn(2+)</name>
        <dbReference type="ChEBI" id="CHEBI:29035"/>
    </ligand>
</feature>
<gene>
    <name evidence="12" type="ORF">GGD89_002454</name>
</gene>
<accession>A0A7W6RF68</accession>
<dbReference type="GO" id="GO:0046914">
    <property type="term" value="F:transition metal ion binding"/>
    <property type="evidence" value="ECO:0007669"/>
    <property type="project" value="UniProtKB-ARBA"/>
</dbReference>
<evidence type="ECO:0000256" key="5">
    <source>
        <dbReference type="ARBA" id="ARBA00023004"/>
    </source>
</evidence>
<organism evidence="12 13">
    <name type="scientific">Roseospira visakhapatnamensis</name>
    <dbReference type="NCBI Taxonomy" id="390880"/>
    <lineage>
        <taxon>Bacteria</taxon>
        <taxon>Pseudomonadati</taxon>
        <taxon>Pseudomonadota</taxon>
        <taxon>Alphaproteobacteria</taxon>
        <taxon>Rhodospirillales</taxon>
        <taxon>Rhodospirillaceae</taxon>
        <taxon>Roseospira</taxon>
    </lineage>
</organism>
<dbReference type="PIRSF" id="PIRSF000349">
    <property type="entry name" value="SODismutase"/>
    <property type="match status" value="1"/>
</dbReference>
<dbReference type="InterPro" id="IPR036314">
    <property type="entry name" value="SOD_C_sf"/>
</dbReference>
<dbReference type="FunFam" id="3.55.40.20:FF:000001">
    <property type="entry name" value="Superoxide dismutase"/>
    <property type="match status" value="1"/>
</dbReference>
<sequence length="199" mass="22259">MAFELPPLPYDKTALEPHMSAQTLDFHHGKHHQTYVTNLNNLTKDSPMADMALEEVILKAWSDKNTGVFNNAAQVWNHTFFWHGMKPGGGGAPTGAIAERITAAFGSFDTFKDEFKSAGATQFGSGWAWLVLDKGDLKITKTPNAETPMVHGQTALLTCDVWEHAYYLDFQNRRPDFLTTFLDHLVNWDFVNETLAKAA</sequence>
<dbReference type="SUPFAM" id="SSF46609">
    <property type="entry name" value="Fe,Mn superoxide dismutase (SOD), N-terminal domain"/>
    <property type="match status" value="1"/>
</dbReference>
<keyword evidence="4 9" id="KW-0560">Oxidoreductase</keyword>
<evidence type="ECO:0000256" key="7">
    <source>
        <dbReference type="ARBA" id="ARBA00047393"/>
    </source>
</evidence>
<dbReference type="InterPro" id="IPR036324">
    <property type="entry name" value="Mn/Fe_SOD_N_sf"/>
</dbReference>
<feature type="domain" description="Manganese/iron superoxide dismutase N-terminal" evidence="10">
    <location>
        <begin position="3"/>
        <end position="85"/>
    </location>
</feature>
<evidence type="ECO:0000313" key="12">
    <source>
        <dbReference type="EMBL" id="MBB4266818.1"/>
    </source>
</evidence>
<feature type="binding site" evidence="8">
    <location>
        <position position="78"/>
    </location>
    <ligand>
        <name>Mn(2+)</name>
        <dbReference type="ChEBI" id="CHEBI:29035"/>
    </ligand>
</feature>
<proteinExistence type="inferred from homology"/>
<evidence type="ECO:0000313" key="13">
    <source>
        <dbReference type="Proteomes" id="UP000554286"/>
    </source>
</evidence>
<feature type="domain" description="Manganese/iron superoxide dismutase C-terminal" evidence="11">
    <location>
        <begin position="93"/>
        <end position="193"/>
    </location>
</feature>
<evidence type="ECO:0000259" key="10">
    <source>
        <dbReference type="Pfam" id="PF00081"/>
    </source>
</evidence>
<keyword evidence="3 8" id="KW-0479">Metal-binding</keyword>
<name>A0A7W6RF68_9PROT</name>
<comment type="similarity">
    <text evidence="2 9">Belongs to the iron/manganese superoxide dismutase family.</text>
</comment>
<dbReference type="RefSeq" id="WP_184045611.1">
    <property type="nucleotide sequence ID" value="NZ_JACIGK010000018.1"/>
</dbReference>